<reference evidence="1 2" key="1">
    <citation type="submission" date="2018-03" db="EMBL/GenBank/DDBJ databases">
        <title>Draft Genome Sequences of the Obligatory Marine Myxobacteria Enhygromyxa salina SWB005.</title>
        <authorList>
            <person name="Poehlein A."/>
            <person name="Moghaddam J.A."/>
            <person name="Harms H."/>
            <person name="Alanjari M."/>
            <person name="Koenig G.M."/>
            <person name="Daniel R."/>
            <person name="Schaeberle T.F."/>
        </authorList>
    </citation>
    <scope>NUCLEOTIDE SEQUENCE [LARGE SCALE GENOMIC DNA]</scope>
    <source>
        <strain evidence="1 2">SWB005</strain>
    </source>
</reference>
<keyword evidence="2" id="KW-1185">Reference proteome</keyword>
<name>A0A2S9XDY8_9BACT</name>
<evidence type="ECO:0000313" key="1">
    <source>
        <dbReference type="EMBL" id="PRP91074.1"/>
    </source>
</evidence>
<dbReference type="AlphaFoldDB" id="A0A2S9XDY8"/>
<dbReference type="Proteomes" id="UP000237968">
    <property type="component" value="Unassembled WGS sequence"/>
</dbReference>
<protein>
    <submittedName>
        <fullName evidence="1">Uncharacterized protein</fullName>
    </submittedName>
</protein>
<organism evidence="1 2">
    <name type="scientific">Enhygromyxa salina</name>
    <dbReference type="NCBI Taxonomy" id="215803"/>
    <lineage>
        <taxon>Bacteria</taxon>
        <taxon>Pseudomonadati</taxon>
        <taxon>Myxococcota</taxon>
        <taxon>Polyangia</taxon>
        <taxon>Nannocystales</taxon>
        <taxon>Nannocystaceae</taxon>
        <taxon>Enhygromyxa</taxon>
    </lineage>
</organism>
<comment type="caution">
    <text evidence="1">The sequence shown here is derived from an EMBL/GenBank/DDBJ whole genome shotgun (WGS) entry which is preliminary data.</text>
</comment>
<gene>
    <name evidence="1" type="ORF">ENSA5_58840</name>
</gene>
<dbReference type="EMBL" id="PVNK01000259">
    <property type="protein sequence ID" value="PRP91074.1"/>
    <property type="molecule type" value="Genomic_DNA"/>
</dbReference>
<proteinExistence type="predicted"/>
<sequence length="53" mass="5727">MRLTRQPPPECGFCTTPPDEIGPAAMAFFICEYAYSAASPPSPPSGPFCNEFK</sequence>
<accession>A0A2S9XDY8</accession>
<evidence type="ECO:0000313" key="2">
    <source>
        <dbReference type="Proteomes" id="UP000237968"/>
    </source>
</evidence>